<keyword evidence="4" id="KW-1185">Reference proteome</keyword>
<protein>
    <submittedName>
        <fullName evidence="3">Uncharacterized protein</fullName>
    </submittedName>
</protein>
<dbReference type="RefSeq" id="WP_203724798.1">
    <property type="nucleotide sequence ID" value="NZ_BAAATX010000057.1"/>
</dbReference>
<feature type="compositionally biased region" description="Basic and acidic residues" evidence="1">
    <location>
        <begin position="1"/>
        <end position="14"/>
    </location>
</feature>
<evidence type="ECO:0000256" key="1">
    <source>
        <dbReference type="SAM" id="MobiDB-lite"/>
    </source>
</evidence>
<feature type="compositionally biased region" description="Low complexity" evidence="1">
    <location>
        <begin position="54"/>
        <end position="89"/>
    </location>
</feature>
<organism evidence="3 4">
    <name type="scientific">Paractinoplanes durhamensis</name>
    <dbReference type="NCBI Taxonomy" id="113563"/>
    <lineage>
        <taxon>Bacteria</taxon>
        <taxon>Bacillati</taxon>
        <taxon>Actinomycetota</taxon>
        <taxon>Actinomycetes</taxon>
        <taxon>Micromonosporales</taxon>
        <taxon>Micromonosporaceae</taxon>
        <taxon>Paractinoplanes</taxon>
    </lineage>
</organism>
<keyword evidence="2" id="KW-1133">Transmembrane helix</keyword>
<accession>A0ABQ3YP73</accession>
<sequence>MSDTHREPDHDDAPTSRFPAGRGGDDRADEPVTGAPAGSSDMTEPDDWAGPGGRRPSASPRATSSAAPATGRDADSSGAAGPSGGDATPPSLPPSAGPAPGTDGDGDGDGASETAVGSGGRGGRRGRRFWRLAPVADGPLDERQRRRRRWFVAAIAVAAAIIVVALCAGTVSVVSTIDGAKDRAAEARETRALRETGCLDLERRLNRLIPPGATGGPAARATAIRDENSALRIYLDELDSQRDQDAWRQLLDARTVFADGLDRQAKSRTPAFYVAPRTSDGRAVTDLLTQWSPAPCAGPVRRLAAPEL</sequence>
<keyword evidence="2" id="KW-0472">Membrane</keyword>
<feature type="transmembrane region" description="Helical" evidence="2">
    <location>
        <begin position="150"/>
        <end position="174"/>
    </location>
</feature>
<evidence type="ECO:0000313" key="4">
    <source>
        <dbReference type="Proteomes" id="UP000637628"/>
    </source>
</evidence>
<name>A0ABQ3YP73_9ACTN</name>
<evidence type="ECO:0000256" key="2">
    <source>
        <dbReference type="SAM" id="Phobius"/>
    </source>
</evidence>
<dbReference type="Proteomes" id="UP000637628">
    <property type="component" value="Unassembled WGS sequence"/>
</dbReference>
<reference evidence="3 4" key="1">
    <citation type="submission" date="2021-01" db="EMBL/GenBank/DDBJ databases">
        <title>Whole genome shotgun sequence of Actinoplanes durhamensis NBRC 14914.</title>
        <authorList>
            <person name="Komaki H."/>
            <person name="Tamura T."/>
        </authorList>
    </citation>
    <scope>NUCLEOTIDE SEQUENCE [LARGE SCALE GENOMIC DNA]</scope>
    <source>
        <strain evidence="3 4">NBRC 14914</strain>
    </source>
</reference>
<comment type="caution">
    <text evidence="3">The sequence shown here is derived from an EMBL/GenBank/DDBJ whole genome shotgun (WGS) entry which is preliminary data.</text>
</comment>
<gene>
    <name evidence="3" type="ORF">Adu01nite_07390</name>
</gene>
<dbReference type="EMBL" id="BOML01000006">
    <property type="protein sequence ID" value="GID99388.1"/>
    <property type="molecule type" value="Genomic_DNA"/>
</dbReference>
<feature type="region of interest" description="Disordered" evidence="1">
    <location>
        <begin position="1"/>
        <end position="126"/>
    </location>
</feature>
<keyword evidence="2" id="KW-0812">Transmembrane</keyword>
<proteinExistence type="predicted"/>
<evidence type="ECO:0000313" key="3">
    <source>
        <dbReference type="EMBL" id="GID99388.1"/>
    </source>
</evidence>